<feature type="domain" description="Metallo-beta-lactamase" evidence="5">
    <location>
        <begin position="52"/>
        <end position="268"/>
    </location>
</feature>
<dbReference type="CDD" id="cd07730">
    <property type="entry name" value="metallo-hydrolase-like_MBL-fold"/>
    <property type="match status" value="1"/>
</dbReference>
<proteinExistence type="inferred from homology"/>
<dbReference type="SMART" id="SM00849">
    <property type="entry name" value="Lactamase_B"/>
    <property type="match status" value="1"/>
</dbReference>
<dbReference type="PANTHER" id="PTHR42978:SF5">
    <property type="entry name" value="METALLO-BETA-LACTAMASE DOMAIN-CONTAINING PROTEIN"/>
    <property type="match status" value="1"/>
</dbReference>
<gene>
    <name evidence="6" type="ORF">N7530_002417</name>
</gene>
<dbReference type="EMBL" id="JAPWDO010000002">
    <property type="protein sequence ID" value="KAJ5483171.1"/>
    <property type="molecule type" value="Genomic_DNA"/>
</dbReference>
<reference evidence="6" key="1">
    <citation type="submission" date="2022-12" db="EMBL/GenBank/DDBJ databases">
        <authorList>
            <person name="Petersen C."/>
        </authorList>
    </citation>
    <scope>NUCLEOTIDE SEQUENCE</scope>
    <source>
        <strain evidence="6">IBT 17660</strain>
    </source>
</reference>
<accession>A0A9W9X3P6</accession>
<evidence type="ECO:0000313" key="7">
    <source>
        <dbReference type="Proteomes" id="UP001147760"/>
    </source>
</evidence>
<dbReference type="Pfam" id="PF00753">
    <property type="entry name" value="Lactamase_B"/>
    <property type="match status" value="1"/>
</dbReference>
<reference evidence="6" key="2">
    <citation type="journal article" date="2023" name="IMA Fungus">
        <title>Comparative genomic study of the Penicillium genus elucidates a diverse pangenome and 15 lateral gene transfer events.</title>
        <authorList>
            <person name="Petersen C."/>
            <person name="Sorensen T."/>
            <person name="Nielsen M.R."/>
            <person name="Sondergaard T.E."/>
            <person name="Sorensen J.L."/>
            <person name="Fitzpatrick D.A."/>
            <person name="Frisvad J.C."/>
            <person name="Nielsen K.L."/>
        </authorList>
    </citation>
    <scope>NUCLEOTIDE SEQUENCE</scope>
    <source>
        <strain evidence="6">IBT 17660</strain>
    </source>
</reference>
<evidence type="ECO:0000256" key="1">
    <source>
        <dbReference type="ARBA" id="ARBA00007749"/>
    </source>
</evidence>
<evidence type="ECO:0000256" key="4">
    <source>
        <dbReference type="ARBA" id="ARBA00022833"/>
    </source>
</evidence>
<protein>
    <submittedName>
        <fullName evidence="6">Beta-lactamase-like protein</fullName>
    </submittedName>
</protein>
<comment type="caution">
    <text evidence="6">The sequence shown here is derived from an EMBL/GenBank/DDBJ whole genome shotgun (WGS) entry which is preliminary data.</text>
</comment>
<dbReference type="InterPro" id="IPR051013">
    <property type="entry name" value="MBL_superfamily_lactonases"/>
</dbReference>
<dbReference type="SUPFAM" id="SSF56281">
    <property type="entry name" value="Metallo-hydrolase/oxidoreductase"/>
    <property type="match status" value="1"/>
</dbReference>
<dbReference type="InterPro" id="IPR001279">
    <property type="entry name" value="Metallo-B-lactamas"/>
</dbReference>
<evidence type="ECO:0000313" key="6">
    <source>
        <dbReference type="EMBL" id="KAJ5483171.1"/>
    </source>
</evidence>
<organism evidence="6 7">
    <name type="scientific">Penicillium desertorum</name>
    <dbReference type="NCBI Taxonomy" id="1303715"/>
    <lineage>
        <taxon>Eukaryota</taxon>
        <taxon>Fungi</taxon>
        <taxon>Dikarya</taxon>
        <taxon>Ascomycota</taxon>
        <taxon>Pezizomycotina</taxon>
        <taxon>Eurotiomycetes</taxon>
        <taxon>Eurotiomycetidae</taxon>
        <taxon>Eurotiales</taxon>
        <taxon>Aspergillaceae</taxon>
        <taxon>Penicillium</taxon>
    </lineage>
</organism>
<dbReference type="Gene3D" id="3.60.15.10">
    <property type="entry name" value="Ribonuclease Z/Hydroxyacylglutathione hydrolase-like"/>
    <property type="match status" value="1"/>
</dbReference>
<dbReference type="InterPro" id="IPR036866">
    <property type="entry name" value="RibonucZ/Hydroxyglut_hydro"/>
</dbReference>
<dbReference type="OrthoDB" id="10250730at2759"/>
<keyword evidence="7" id="KW-1185">Reference proteome</keyword>
<dbReference type="GO" id="GO:0046872">
    <property type="term" value="F:metal ion binding"/>
    <property type="evidence" value="ECO:0007669"/>
    <property type="project" value="UniProtKB-KW"/>
</dbReference>
<evidence type="ECO:0000259" key="5">
    <source>
        <dbReference type="SMART" id="SM00849"/>
    </source>
</evidence>
<evidence type="ECO:0000256" key="3">
    <source>
        <dbReference type="ARBA" id="ARBA00022801"/>
    </source>
</evidence>
<keyword evidence="2" id="KW-0479">Metal-binding</keyword>
<comment type="similarity">
    <text evidence="1">Belongs to the metallo-beta-lactamase superfamily.</text>
</comment>
<evidence type="ECO:0000256" key="2">
    <source>
        <dbReference type="ARBA" id="ARBA00022723"/>
    </source>
</evidence>
<dbReference type="AlphaFoldDB" id="A0A9W9X3P6"/>
<name>A0A9W9X3P6_9EURO</name>
<dbReference type="GO" id="GO:0016787">
    <property type="term" value="F:hydrolase activity"/>
    <property type="evidence" value="ECO:0007669"/>
    <property type="project" value="UniProtKB-KW"/>
</dbReference>
<dbReference type="PANTHER" id="PTHR42978">
    <property type="entry name" value="QUORUM-QUENCHING LACTONASE YTNP-RELATED-RELATED"/>
    <property type="match status" value="1"/>
</dbReference>
<keyword evidence="4" id="KW-0862">Zinc</keyword>
<keyword evidence="3" id="KW-0378">Hydrolase</keyword>
<dbReference type="Proteomes" id="UP001147760">
    <property type="component" value="Unassembled WGS sequence"/>
</dbReference>
<sequence>MSINENSSRGIKIPTSDHCIRVRAVNTTTRMVCDARAFVEPVIKHHTKLNLPTLCFLLERQTNDGPRYTLYDCGARKDFWNGSPMAKSMISNHISGLEVEKGVEEVLLENGIDLGKLDAIVWSHWHWDHIGDVSRFPDSVDIVVGPGFVENFTPGWPQNPSSPILARDIAGHRIHEPEFPLNIGGFNAHDYFGDGSFYLLDVPGHAVGHICGLARTTPNTFVFLGGDCCHFAGAFRPSPSYPMPEYLSGDGLDPYFSLPCPCTVFTGIHPTANDAERARVQPFYKVSRTAGSAYTFGDQAQESIDRLPRFDSDPNIFILLAHDSILFETLPLFNDFPDRDVNDWKKRGYKELCHWGFLNEFPRNDIPGRPPLVDGLRRDGRIIIYGDDGKFHDHEGHSVQIKENTGSQ</sequence>